<dbReference type="Ensembl" id="ENSPMET00000003675.1">
    <property type="protein sequence ID" value="ENSPMEP00000025997.1"/>
    <property type="gene ID" value="ENSPMEG00000009379.1"/>
</dbReference>
<keyword evidence="3" id="KW-1185">Reference proteome</keyword>
<evidence type="ECO:0000313" key="2">
    <source>
        <dbReference type="Ensembl" id="ENSPMEP00000025997.1"/>
    </source>
</evidence>
<dbReference type="PANTHER" id="PTHR38706">
    <property type="entry name" value="SI:CH211-198C19.1-RELATED"/>
    <property type="match status" value="1"/>
</dbReference>
<keyword evidence="1" id="KW-1133">Transmembrane helix</keyword>
<protein>
    <submittedName>
        <fullName evidence="2">Uncharacterized protein</fullName>
    </submittedName>
</protein>
<dbReference type="AlphaFoldDB" id="A0A3B3YF62"/>
<dbReference type="PANTHER" id="PTHR38706:SF2">
    <property type="match status" value="1"/>
</dbReference>
<keyword evidence="1" id="KW-0472">Membrane</keyword>
<dbReference type="STRING" id="48701.ENSPMEP00000025997"/>
<proteinExistence type="predicted"/>
<reference evidence="2" key="1">
    <citation type="submission" date="2025-08" db="UniProtKB">
        <authorList>
            <consortium name="Ensembl"/>
        </authorList>
    </citation>
    <scope>IDENTIFICATION</scope>
</reference>
<evidence type="ECO:0000313" key="3">
    <source>
        <dbReference type="Proteomes" id="UP000261480"/>
    </source>
</evidence>
<organism evidence="2 3">
    <name type="scientific">Poecilia mexicana</name>
    <dbReference type="NCBI Taxonomy" id="48701"/>
    <lineage>
        <taxon>Eukaryota</taxon>
        <taxon>Metazoa</taxon>
        <taxon>Chordata</taxon>
        <taxon>Craniata</taxon>
        <taxon>Vertebrata</taxon>
        <taxon>Euteleostomi</taxon>
        <taxon>Actinopterygii</taxon>
        <taxon>Neopterygii</taxon>
        <taxon>Teleostei</taxon>
        <taxon>Neoteleostei</taxon>
        <taxon>Acanthomorphata</taxon>
        <taxon>Ovalentaria</taxon>
        <taxon>Atherinomorphae</taxon>
        <taxon>Cyprinodontiformes</taxon>
        <taxon>Poeciliidae</taxon>
        <taxon>Poeciliinae</taxon>
        <taxon>Poecilia</taxon>
    </lineage>
</organism>
<name>A0A3B3YF62_9TELE</name>
<accession>A0A3B3YF62</accession>
<evidence type="ECO:0000256" key="1">
    <source>
        <dbReference type="SAM" id="Phobius"/>
    </source>
</evidence>
<feature type="transmembrane region" description="Helical" evidence="1">
    <location>
        <begin position="161"/>
        <end position="184"/>
    </location>
</feature>
<sequence>MFTNILSAIPKMRCSQHPTNILELLRWFANTVIDIDYDNTIQLTFDPNSRHYGCHYYRNREGLLESLPRGYHYYTIGNILQAGSEPLPPYVVNSWRNTVGNSARILIRVNEGRWIDQVFITRHYDASEYHGSSYDPEQTFRITTNFLRQLRKPYHIILKNMQLWCLLIVIMTTPFFYRIFVTYFDQIFYKNMI</sequence>
<dbReference type="Proteomes" id="UP000261480">
    <property type="component" value="Unplaced"/>
</dbReference>
<keyword evidence="1" id="KW-0812">Transmembrane</keyword>
<reference evidence="2" key="2">
    <citation type="submission" date="2025-09" db="UniProtKB">
        <authorList>
            <consortium name="Ensembl"/>
        </authorList>
    </citation>
    <scope>IDENTIFICATION</scope>
</reference>